<dbReference type="PANTHER" id="PTHR43685:SF11">
    <property type="entry name" value="GLYCOSYLTRANSFERASE TAGX-RELATED"/>
    <property type="match status" value="1"/>
</dbReference>
<gene>
    <name evidence="2" type="ORF">SAMN05216203_2057</name>
</gene>
<feature type="domain" description="Glycosyltransferase 2-like" evidence="1">
    <location>
        <begin position="8"/>
        <end position="162"/>
    </location>
</feature>
<dbReference type="InterPro" id="IPR029044">
    <property type="entry name" value="Nucleotide-diphossugar_trans"/>
</dbReference>
<reference evidence="2 3" key="1">
    <citation type="submission" date="2016-10" db="EMBL/GenBank/DDBJ databases">
        <authorList>
            <person name="de Groot N.N."/>
        </authorList>
    </citation>
    <scope>NUCLEOTIDE SEQUENCE [LARGE SCALE GENOMIC DNA]</scope>
    <source>
        <strain evidence="2 3">CGMCC 1.9167</strain>
    </source>
</reference>
<dbReference type="GO" id="GO:0016740">
    <property type="term" value="F:transferase activity"/>
    <property type="evidence" value="ECO:0007669"/>
    <property type="project" value="UniProtKB-KW"/>
</dbReference>
<dbReference type="STRING" id="650891.SAMN05216203_2057"/>
<keyword evidence="2" id="KW-0808">Transferase</keyword>
<evidence type="ECO:0000259" key="1">
    <source>
        <dbReference type="Pfam" id="PF00535"/>
    </source>
</evidence>
<proteinExistence type="predicted"/>
<dbReference type="Gene3D" id="3.90.550.10">
    <property type="entry name" value="Spore Coat Polysaccharide Biosynthesis Protein SpsA, Chain A"/>
    <property type="match status" value="1"/>
</dbReference>
<dbReference type="Pfam" id="PF00535">
    <property type="entry name" value="Glycos_transf_2"/>
    <property type="match status" value="1"/>
</dbReference>
<dbReference type="InterPro" id="IPR001173">
    <property type="entry name" value="Glyco_trans_2-like"/>
</dbReference>
<protein>
    <submittedName>
        <fullName evidence="2">Glycosyl transferase family 2</fullName>
    </submittedName>
</protein>
<evidence type="ECO:0000313" key="2">
    <source>
        <dbReference type="EMBL" id="SFR63911.1"/>
    </source>
</evidence>
<dbReference type="AlphaFoldDB" id="A0A1I6IB63"/>
<dbReference type="EMBL" id="FOYW01000001">
    <property type="protein sequence ID" value="SFR63911.1"/>
    <property type="molecule type" value="Genomic_DNA"/>
</dbReference>
<dbReference type="PANTHER" id="PTHR43685">
    <property type="entry name" value="GLYCOSYLTRANSFERASE"/>
    <property type="match status" value="1"/>
</dbReference>
<name>A0A1I6IB63_9GAMM</name>
<evidence type="ECO:0000313" key="3">
    <source>
        <dbReference type="Proteomes" id="UP000198644"/>
    </source>
</evidence>
<accession>A0A1I6IB63</accession>
<organism evidence="2 3">
    <name type="scientific">Marinobacter daqiaonensis</name>
    <dbReference type="NCBI Taxonomy" id="650891"/>
    <lineage>
        <taxon>Bacteria</taxon>
        <taxon>Pseudomonadati</taxon>
        <taxon>Pseudomonadota</taxon>
        <taxon>Gammaproteobacteria</taxon>
        <taxon>Pseudomonadales</taxon>
        <taxon>Marinobacteraceae</taxon>
        <taxon>Marinobacter</taxon>
    </lineage>
</organism>
<dbReference type="RefSeq" id="WP_167812602.1">
    <property type="nucleotide sequence ID" value="NZ_FOYW01000001.1"/>
</dbReference>
<keyword evidence="3" id="KW-1185">Reference proteome</keyword>
<dbReference type="SUPFAM" id="SSF53448">
    <property type="entry name" value="Nucleotide-diphospho-sugar transferases"/>
    <property type="match status" value="1"/>
</dbReference>
<sequence length="307" mass="35145">MQYPGRVSVVIPVYNGEQYVAQAIDSVLDQTYGDVELLVVNDGSTDRTMQVLSRYGDRIKVVSINNQGLSVARNVGILEASGEFIALLDDDDVWHPEKLSIQTSLMKQNPDWVVVCNERVKFQEEEEIRFEAIRCPVSHRSLSNYDILHRNPVHCSSALVRKSVWSRARLFVPHLGGAAEDTEMWARLTRYGKVMLCSPHLTHMRDHPANTTKTHAYRKRRLDSLEFMRETWSDDERAMKIVATNLRGSSVAFAYEAADRGEFSLASRHFFRAYCLNPKSIKWLVKSLACRLPVRFFQGTFSRMDPS</sequence>
<dbReference type="CDD" id="cd00761">
    <property type="entry name" value="Glyco_tranf_GTA_type"/>
    <property type="match status" value="1"/>
</dbReference>
<dbReference type="InterPro" id="IPR050834">
    <property type="entry name" value="Glycosyltransf_2"/>
</dbReference>
<dbReference type="Proteomes" id="UP000198644">
    <property type="component" value="Unassembled WGS sequence"/>
</dbReference>